<feature type="non-terminal residue" evidence="2">
    <location>
        <position position="1"/>
    </location>
</feature>
<name>X1P5U2_9ZZZZ</name>
<organism evidence="2">
    <name type="scientific">marine sediment metagenome</name>
    <dbReference type="NCBI Taxonomy" id="412755"/>
    <lineage>
        <taxon>unclassified sequences</taxon>
        <taxon>metagenomes</taxon>
        <taxon>ecological metagenomes</taxon>
    </lineage>
</organism>
<sequence>DWISSGLRTRRRTARSERGNYAQKGGDLMERKNIMLEPEQDKVKVYEEIDALFRQGKGVTIKEHKSGFPAVTVDCEDIHILTDIIGLEKWWVVWKKQERR</sequence>
<proteinExistence type="predicted"/>
<dbReference type="EMBL" id="BARV01020346">
    <property type="protein sequence ID" value="GAI26294.1"/>
    <property type="molecule type" value="Genomic_DNA"/>
</dbReference>
<accession>X1P5U2</accession>
<gene>
    <name evidence="2" type="ORF">S06H3_33974</name>
</gene>
<evidence type="ECO:0000313" key="2">
    <source>
        <dbReference type="EMBL" id="GAI26294.1"/>
    </source>
</evidence>
<comment type="caution">
    <text evidence="2">The sequence shown here is derived from an EMBL/GenBank/DDBJ whole genome shotgun (WGS) entry which is preliminary data.</text>
</comment>
<reference evidence="2" key="1">
    <citation type="journal article" date="2014" name="Front. Microbiol.">
        <title>High frequency of phylogenetically diverse reductive dehalogenase-homologous genes in deep subseafloor sedimentary metagenomes.</title>
        <authorList>
            <person name="Kawai M."/>
            <person name="Futagami T."/>
            <person name="Toyoda A."/>
            <person name="Takaki Y."/>
            <person name="Nishi S."/>
            <person name="Hori S."/>
            <person name="Arai W."/>
            <person name="Tsubouchi T."/>
            <person name="Morono Y."/>
            <person name="Uchiyama I."/>
            <person name="Ito T."/>
            <person name="Fujiyama A."/>
            <person name="Inagaki F."/>
            <person name="Takami H."/>
        </authorList>
    </citation>
    <scope>NUCLEOTIDE SEQUENCE</scope>
    <source>
        <strain evidence="2">Expedition CK06-06</strain>
    </source>
</reference>
<dbReference type="AlphaFoldDB" id="X1P5U2"/>
<evidence type="ECO:0000256" key="1">
    <source>
        <dbReference type="SAM" id="MobiDB-lite"/>
    </source>
</evidence>
<feature type="region of interest" description="Disordered" evidence="1">
    <location>
        <begin position="1"/>
        <end position="20"/>
    </location>
</feature>
<protein>
    <submittedName>
        <fullName evidence="2">Uncharacterized protein</fullName>
    </submittedName>
</protein>